<keyword evidence="1" id="KW-1133">Transmembrane helix</keyword>
<proteinExistence type="predicted"/>
<dbReference type="EMBL" id="RRYP01001912">
    <property type="protein sequence ID" value="TNV85342.1"/>
    <property type="molecule type" value="Genomic_DNA"/>
</dbReference>
<feature type="transmembrane region" description="Helical" evidence="1">
    <location>
        <begin position="96"/>
        <end position="117"/>
    </location>
</feature>
<gene>
    <name evidence="2" type="ORF">FGO68_gene13803</name>
</gene>
<protein>
    <submittedName>
        <fullName evidence="2">Uncharacterized protein</fullName>
    </submittedName>
</protein>
<sequence>MIVQDQISLCPNVKCTQDIQCITNQCMNGVCSEQTIDCVKNMSTHEYQSNRCRGLPCNEDAQCHSGYCDVNTLRCSLLQTSQSYSSKTINSTGQSIIIFGVSISAFLVLICTAFLCFRKYKRQKLYLKKGPVNHTEMSSVASLDERQSSQQYQEGPEIQMSELKELHDGQYAFPVMDLGKVLQVDEQANQTLQIAI</sequence>
<keyword evidence="1" id="KW-0472">Membrane</keyword>
<accession>A0A8J8NZY0</accession>
<dbReference type="Proteomes" id="UP000785679">
    <property type="component" value="Unassembled WGS sequence"/>
</dbReference>
<evidence type="ECO:0000256" key="1">
    <source>
        <dbReference type="SAM" id="Phobius"/>
    </source>
</evidence>
<dbReference type="AlphaFoldDB" id="A0A8J8NZY0"/>
<name>A0A8J8NZY0_HALGN</name>
<evidence type="ECO:0000313" key="3">
    <source>
        <dbReference type="Proteomes" id="UP000785679"/>
    </source>
</evidence>
<evidence type="ECO:0000313" key="2">
    <source>
        <dbReference type="EMBL" id="TNV85342.1"/>
    </source>
</evidence>
<reference evidence="2" key="1">
    <citation type="submission" date="2019-06" db="EMBL/GenBank/DDBJ databases">
        <authorList>
            <person name="Zheng W."/>
        </authorList>
    </citation>
    <scope>NUCLEOTIDE SEQUENCE</scope>
    <source>
        <strain evidence="2">QDHG01</strain>
    </source>
</reference>
<organism evidence="2 3">
    <name type="scientific">Halteria grandinella</name>
    <dbReference type="NCBI Taxonomy" id="5974"/>
    <lineage>
        <taxon>Eukaryota</taxon>
        <taxon>Sar</taxon>
        <taxon>Alveolata</taxon>
        <taxon>Ciliophora</taxon>
        <taxon>Intramacronucleata</taxon>
        <taxon>Spirotrichea</taxon>
        <taxon>Stichotrichia</taxon>
        <taxon>Sporadotrichida</taxon>
        <taxon>Halteriidae</taxon>
        <taxon>Halteria</taxon>
    </lineage>
</organism>
<keyword evidence="3" id="KW-1185">Reference proteome</keyword>
<comment type="caution">
    <text evidence="2">The sequence shown here is derived from an EMBL/GenBank/DDBJ whole genome shotgun (WGS) entry which is preliminary data.</text>
</comment>
<keyword evidence="1" id="KW-0812">Transmembrane</keyword>